<reference evidence="1 2" key="1">
    <citation type="journal article" date="2011" name="Proc. Natl. Acad. Sci. U.S.A.">
        <title>Comparative genomics of xylose-fermenting fungi for enhanced biofuel production.</title>
        <authorList>
            <person name="Wohlbach D.J."/>
            <person name="Kuo A."/>
            <person name="Sato T.K."/>
            <person name="Potts K.M."/>
            <person name="Salamov A.A."/>
            <person name="LaButti K.M."/>
            <person name="Sun H."/>
            <person name="Clum A."/>
            <person name="Pangilinan J.L."/>
            <person name="Lindquist E.A."/>
            <person name="Lucas S."/>
            <person name="Lapidus A."/>
            <person name="Jin M."/>
            <person name="Gunawan C."/>
            <person name="Balan V."/>
            <person name="Dale B.E."/>
            <person name="Jeffries T.W."/>
            <person name="Zinkel R."/>
            <person name="Barry K.W."/>
            <person name="Grigoriev I.V."/>
            <person name="Gasch A.P."/>
        </authorList>
    </citation>
    <scope>NUCLEOTIDE SEQUENCE [LARGE SCALE GENOMIC DNA]</scope>
    <source>
        <strain evidence="2">ATCC 10573 / BCRC 21748 / CBS 615 / JCM 9827 / NBRC 10315 / NRRL Y-1498 / VKM Y-70</strain>
    </source>
</reference>
<sequence>MSGQYRKNVLPNTYIPVHPETVFMTVLSKLPRSSLVELCSRWPRIVNTQPYSHGYSTQRACNKAVMADAVKFKQEKTNKKQIVDSIVLKYWPNGLNLLQLAQIDCQLIVDKPNSFNWISSAVKNSNGLEVPIVLEPKTFLEMLSKDLGTFFMNHIYVCKHPKLPLIIIRIQLFDLQAASSSRTSNRPHISSSRAHFVAIPMNSAYIIHTPGNDLVTDIILQVIERNLPQKKSNLLQLITDRKQQPIKSLESMQILFGNSRFGNSLGAWSAYADSTIDISPLGAIEDHTTVYKNDSKAPTETEMEKLKRIANLRFKGSEDGIIKSEQLFTEPFILQRRKKRKRPFSIYDHDNKDDSETIIHKNEFSSIAPLQYAEFELKEKLDAFADNNDNSNDAQEHYTSITLKLSGPDVFAGLHELSVMVTNEEKMVVNPVKMPSWLTGEEGQSCGIVKDGKFSKL</sequence>
<accession>G3B9V7</accession>
<evidence type="ECO:0000313" key="1">
    <source>
        <dbReference type="EMBL" id="EGV61978.1"/>
    </source>
</evidence>
<dbReference type="Gene3D" id="3.10.20.720">
    <property type="match status" value="1"/>
</dbReference>
<dbReference type="OrthoDB" id="6585699at2759"/>
<name>G3B9V7_CANTC</name>
<dbReference type="KEGG" id="cten:18246119"/>
<dbReference type="Proteomes" id="UP000000707">
    <property type="component" value="Unassembled WGS sequence"/>
</dbReference>
<proteinExistence type="predicted"/>
<gene>
    <name evidence="1" type="ORF">CANTEDRAFT_109499</name>
</gene>
<keyword evidence="2" id="KW-1185">Reference proteome</keyword>
<evidence type="ECO:0000313" key="2">
    <source>
        <dbReference type="Proteomes" id="UP000000707"/>
    </source>
</evidence>
<dbReference type="AlphaFoldDB" id="G3B9V7"/>
<dbReference type="STRING" id="590646.G3B9V7"/>
<dbReference type="InterPro" id="IPR007902">
    <property type="entry name" value="Chl4/mis15/CENP-N"/>
</dbReference>
<dbReference type="EMBL" id="GL996527">
    <property type="protein sequence ID" value="EGV61978.1"/>
    <property type="molecule type" value="Genomic_DNA"/>
</dbReference>
<dbReference type="HOGENOM" id="CLU_031572_0_0_1"/>
<dbReference type="eggNOG" id="ENOG502QVRZ">
    <property type="taxonomic scope" value="Eukaryota"/>
</dbReference>
<dbReference type="GeneID" id="18246119"/>
<protein>
    <recommendedName>
        <fullName evidence="3">CHL4-domain-containing protein</fullName>
    </recommendedName>
</protein>
<evidence type="ECO:0008006" key="3">
    <source>
        <dbReference type="Google" id="ProtNLM"/>
    </source>
</evidence>
<organism evidence="2">
    <name type="scientific">Candida tenuis (strain ATCC 10573 / BCRC 21748 / CBS 615 / JCM 9827 / NBRC 10315 / NRRL Y-1498 / VKM Y-70)</name>
    <name type="common">Yeast</name>
    <name type="synonym">Yamadazyma tenuis</name>
    <dbReference type="NCBI Taxonomy" id="590646"/>
    <lineage>
        <taxon>Eukaryota</taxon>
        <taxon>Fungi</taxon>
        <taxon>Dikarya</taxon>
        <taxon>Ascomycota</taxon>
        <taxon>Saccharomycotina</taxon>
        <taxon>Pichiomycetes</taxon>
        <taxon>Debaryomycetaceae</taxon>
        <taxon>Yamadazyma</taxon>
    </lineage>
</organism>
<dbReference type="GO" id="GO:0007059">
    <property type="term" value="P:chromosome segregation"/>
    <property type="evidence" value="ECO:0007669"/>
    <property type="project" value="InterPro"/>
</dbReference>
<dbReference type="Pfam" id="PF05238">
    <property type="entry name" value="CENP-N"/>
    <property type="match status" value="1"/>
</dbReference>
<dbReference type="GO" id="GO:0034080">
    <property type="term" value="P:CENP-A containing chromatin assembly"/>
    <property type="evidence" value="ECO:0007669"/>
    <property type="project" value="InterPro"/>
</dbReference>